<evidence type="ECO:0000313" key="2">
    <source>
        <dbReference type="Proteomes" id="UP000567179"/>
    </source>
</evidence>
<sequence>MPNVTEAWNRLKGIISNGHQRDQHSYTHTAANFATGKDDPENAKDGNVIHGHDYTDAQFMEIDRKYNDDVLSTSRHVNCLSLYLLTQRTGPVAKYKGLGWRDLFAERTWMDKMPWLDMENLSRLTAKAAMNEDCMFRVWYCPPGLIHVEVDDEGTWTVQDILTLPKWMIIG</sequence>
<accession>A0A8H5BRV9</accession>
<organism evidence="1 2">
    <name type="scientific">Psilocybe cf. subviscida</name>
    <dbReference type="NCBI Taxonomy" id="2480587"/>
    <lineage>
        <taxon>Eukaryota</taxon>
        <taxon>Fungi</taxon>
        <taxon>Dikarya</taxon>
        <taxon>Basidiomycota</taxon>
        <taxon>Agaricomycotina</taxon>
        <taxon>Agaricomycetes</taxon>
        <taxon>Agaricomycetidae</taxon>
        <taxon>Agaricales</taxon>
        <taxon>Agaricineae</taxon>
        <taxon>Strophariaceae</taxon>
        <taxon>Psilocybe</taxon>
    </lineage>
</organism>
<dbReference type="Proteomes" id="UP000567179">
    <property type="component" value="Unassembled WGS sequence"/>
</dbReference>
<proteinExistence type="predicted"/>
<protein>
    <submittedName>
        <fullName evidence="1">Uncharacterized protein</fullName>
    </submittedName>
</protein>
<comment type="caution">
    <text evidence="1">The sequence shown here is derived from an EMBL/GenBank/DDBJ whole genome shotgun (WGS) entry which is preliminary data.</text>
</comment>
<dbReference type="EMBL" id="JAACJJ010000004">
    <property type="protein sequence ID" value="KAF5328382.1"/>
    <property type="molecule type" value="Genomic_DNA"/>
</dbReference>
<evidence type="ECO:0000313" key="1">
    <source>
        <dbReference type="EMBL" id="KAF5328382.1"/>
    </source>
</evidence>
<reference evidence="1 2" key="1">
    <citation type="journal article" date="2020" name="ISME J.">
        <title>Uncovering the hidden diversity of litter-decomposition mechanisms in mushroom-forming fungi.</title>
        <authorList>
            <person name="Floudas D."/>
            <person name="Bentzer J."/>
            <person name="Ahren D."/>
            <person name="Johansson T."/>
            <person name="Persson P."/>
            <person name="Tunlid A."/>
        </authorList>
    </citation>
    <scope>NUCLEOTIDE SEQUENCE [LARGE SCALE GENOMIC DNA]</scope>
    <source>
        <strain evidence="1 2">CBS 101986</strain>
    </source>
</reference>
<dbReference type="OrthoDB" id="3124635at2759"/>
<dbReference type="AlphaFoldDB" id="A0A8H5BRV9"/>
<name>A0A8H5BRV9_9AGAR</name>
<gene>
    <name evidence="1" type="ORF">D9619_013269</name>
</gene>
<keyword evidence="2" id="KW-1185">Reference proteome</keyword>